<organism evidence="1 2">
    <name type="scientific">Xylaria hypoxylon</name>
    <dbReference type="NCBI Taxonomy" id="37992"/>
    <lineage>
        <taxon>Eukaryota</taxon>
        <taxon>Fungi</taxon>
        <taxon>Dikarya</taxon>
        <taxon>Ascomycota</taxon>
        <taxon>Pezizomycotina</taxon>
        <taxon>Sordariomycetes</taxon>
        <taxon>Xylariomycetidae</taxon>
        <taxon>Xylariales</taxon>
        <taxon>Xylariaceae</taxon>
        <taxon>Xylaria</taxon>
    </lineage>
</organism>
<name>A0A4Z0YPH0_9PEZI</name>
<protein>
    <submittedName>
        <fullName evidence="1">Uncharacterized protein</fullName>
    </submittedName>
</protein>
<accession>A0A4Z0YPH0</accession>
<reference evidence="1 2" key="1">
    <citation type="submission" date="2019-03" db="EMBL/GenBank/DDBJ databases">
        <title>Draft genome sequence of Xylaria hypoxylon DSM 108379, a ubiquitous saprotrophic-parasitic fungi on hardwood.</title>
        <authorList>
            <person name="Buettner E."/>
            <person name="Leonhardt S."/>
            <person name="Gebauer A.M."/>
            <person name="Liers C."/>
            <person name="Hofrichter M."/>
            <person name="Kellner H."/>
        </authorList>
    </citation>
    <scope>NUCLEOTIDE SEQUENCE [LARGE SCALE GENOMIC DNA]</scope>
    <source>
        <strain evidence="1 2">DSM 108379</strain>
    </source>
</reference>
<dbReference type="Proteomes" id="UP000297716">
    <property type="component" value="Unassembled WGS sequence"/>
</dbReference>
<evidence type="ECO:0000313" key="1">
    <source>
        <dbReference type="EMBL" id="TGJ81321.1"/>
    </source>
</evidence>
<dbReference type="AlphaFoldDB" id="A0A4Z0YPH0"/>
<proteinExistence type="predicted"/>
<sequence length="271" mass="30503">MVPAWLLLVEEKLPVLCPPFPPLAKALAEGVIDQPGYDTRAEPFFNTEISILAVHIRWKKKFWHKPVFRRTVESVKGPKKSDELLTVNAFDNILGKLEKAAGLPNRPQLYIYRQGNLLQWYKRTIASLSKTKERDTDIIADAGLGRGTKSPYLDILNHIGLQYDKNAPTGVSNAVMSAVGLDSTVRCDLDEDLLEDEIVHPKVDTINARVYYAWKIELKGTTLPQNNTKENIEAQALSTGLEEEVLTPRVMLELPACERAIAPRLRYISMI</sequence>
<dbReference type="EMBL" id="SKBN01000174">
    <property type="protein sequence ID" value="TGJ81321.1"/>
    <property type="molecule type" value="Genomic_DNA"/>
</dbReference>
<gene>
    <name evidence="1" type="ORF">E0Z10_g7437</name>
</gene>
<keyword evidence="2" id="KW-1185">Reference proteome</keyword>
<comment type="caution">
    <text evidence="1">The sequence shown here is derived from an EMBL/GenBank/DDBJ whole genome shotgun (WGS) entry which is preliminary data.</text>
</comment>
<evidence type="ECO:0000313" key="2">
    <source>
        <dbReference type="Proteomes" id="UP000297716"/>
    </source>
</evidence>
<dbReference type="STRING" id="37992.A0A4Z0YPH0"/>
<dbReference type="OrthoDB" id="4778599at2759"/>